<sequence>MKKRLILINVCLLVLLSFLSFEYLQAGYSVGGKKGSKITKVQLLPQTAKVKVGKTRKFTANVIGKGKFNRSVLWSVDGGDVDGTFSSTGSKQATYQAPDSVPEGGKVIIPCNKQW</sequence>
<organism evidence="1 2">
    <name type="scientific">Candidatus Schekmanbacteria bacterium RIFCSPLOWO2_12_FULL_38_15</name>
    <dbReference type="NCBI Taxonomy" id="1817883"/>
    <lineage>
        <taxon>Bacteria</taxon>
        <taxon>Candidatus Schekmaniibacteriota</taxon>
    </lineage>
</organism>
<evidence type="ECO:0000313" key="2">
    <source>
        <dbReference type="Proteomes" id="UP000178082"/>
    </source>
</evidence>
<dbReference type="EMBL" id="MGDI01000028">
    <property type="protein sequence ID" value="OGL52988.1"/>
    <property type="molecule type" value="Genomic_DNA"/>
</dbReference>
<dbReference type="AlphaFoldDB" id="A0A1F7SIC3"/>
<protein>
    <submittedName>
        <fullName evidence="1">Uncharacterized protein</fullName>
    </submittedName>
</protein>
<gene>
    <name evidence="1" type="ORF">A3G31_08725</name>
</gene>
<comment type="caution">
    <text evidence="1">The sequence shown here is derived from an EMBL/GenBank/DDBJ whole genome shotgun (WGS) entry which is preliminary data.</text>
</comment>
<accession>A0A1F7SIC3</accession>
<proteinExistence type="predicted"/>
<reference evidence="1 2" key="1">
    <citation type="journal article" date="2016" name="Nat. Commun.">
        <title>Thousands of microbial genomes shed light on interconnected biogeochemical processes in an aquifer system.</title>
        <authorList>
            <person name="Anantharaman K."/>
            <person name="Brown C.T."/>
            <person name="Hug L.A."/>
            <person name="Sharon I."/>
            <person name="Castelle C.J."/>
            <person name="Probst A.J."/>
            <person name="Thomas B.C."/>
            <person name="Singh A."/>
            <person name="Wilkins M.J."/>
            <person name="Karaoz U."/>
            <person name="Brodie E.L."/>
            <person name="Williams K.H."/>
            <person name="Hubbard S.S."/>
            <person name="Banfield J.F."/>
        </authorList>
    </citation>
    <scope>NUCLEOTIDE SEQUENCE [LARGE SCALE GENOMIC DNA]</scope>
</reference>
<evidence type="ECO:0000313" key="1">
    <source>
        <dbReference type="EMBL" id="OGL52988.1"/>
    </source>
</evidence>
<dbReference type="STRING" id="1817883.A3G31_08725"/>
<name>A0A1F7SIC3_9BACT</name>
<dbReference type="Proteomes" id="UP000178082">
    <property type="component" value="Unassembled WGS sequence"/>
</dbReference>